<dbReference type="Proteomes" id="UP000789595">
    <property type="component" value="Unassembled WGS sequence"/>
</dbReference>
<evidence type="ECO:0000256" key="1">
    <source>
        <dbReference type="SAM" id="MobiDB-lite"/>
    </source>
</evidence>
<evidence type="ECO:0000313" key="3">
    <source>
        <dbReference type="Proteomes" id="UP000789595"/>
    </source>
</evidence>
<feature type="region of interest" description="Disordered" evidence="1">
    <location>
        <begin position="1"/>
        <end position="154"/>
    </location>
</feature>
<proteinExistence type="predicted"/>
<keyword evidence="3" id="KW-1185">Reference proteome</keyword>
<dbReference type="EMBL" id="CAKKNE010000004">
    <property type="protein sequence ID" value="CAH0374842.1"/>
    <property type="molecule type" value="Genomic_DNA"/>
</dbReference>
<comment type="caution">
    <text evidence="2">The sequence shown here is derived from an EMBL/GenBank/DDBJ whole genome shotgun (WGS) entry which is preliminary data.</text>
</comment>
<accession>A0A8J2WZN2</accession>
<evidence type="ECO:0000313" key="2">
    <source>
        <dbReference type="EMBL" id="CAH0374842.1"/>
    </source>
</evidence>
<organism evidence="2 3">
    <name type="scientific">Pelagomonas calceolata</name>
    <dbReference type="NCBI Taxonomy" id="35677"/>
    <lineage>
        <taxon>Eukaryota</taxon>
        <taxon>Sar</taxon>
        <taxon>Stramenopiles</taxon>
        <taxon>Ochrophyta</taxon>
        <taxon>Pelagophyceae</taxon>
        <taxon>Pelagomonadales</taxon>
        <taxon>Pelagomonadaceae</taxon>
        <taxon>Pelagomonas</taxon>
    </lineage>
</organism>
<name>A0A8J2WZN2_9STRA</name>
<gene>
    <name evidence="2" type="ORF">PECAL_4P21480</name>
</gene>
<protein>
    <submittedName>
        <fullName evidence="2">Uncharacterized protein</fullName>
    </submittedName>
</protein>
<sequence length="219" mass="23602">MALATTASQTTLTFSADATVEFKTTRVSPEPASPEPGSPLRTPMPGRSKEFFATPQQSRQRDDDLISMSPITPGYGLDPTPRPPSKTRFAAALDATEGPVATPQAQRPPQSPLDSLATLSPLKEPTEGVAAPEARRPPPSKRSPPPPRAAPGPFFRHPAYEYRAPRVSAWASSYGTTYGATAPAWTPMPVSPTLTNLTSLYRRRVQAIQSSRFAEIYLS</sequence>
<reference evidence="2" key="1">
    <citation type="submission" date="2021-11" db="EMBL/GenBank/DDBJ databases">
        <authorList>
            <consortium name="Genoscope - CEA"/>
            <person name="William W."/>
        </authorList>
    </citation>
    <scope>NUCLEOTIDE SEQUENCE</scope>
</reference>
<feature type="compositionally biased region" description="Low complexity" evidence="1">
    <location>
        <begin position="1"/>
        <end position="16"/>
    </location>
</feature>
<dbReference type="AlphaFoldDB" id="A0A8J2WZN2"/>
<feature type="compositionally biased region" description="Pro residues" evidence="1">
    <location>
        <begin position="140"/>
        <end position="150"/>
    </location>
</feature>